<name>A0A2W7Q483_9RHOB</name>
<proteinExistence type="predicted"/>
<evidence type="ECO:0000259" key="1">
    <source>
        <dbReference type="Pfam" id="PF13304"/>
    </source>
</evidence>
<dbReference type="Proteomes" id="UP000249364">
    <property type="component" value="Unassembled WGS sequence"/>
</dbReference>
<feature type="domain" description="ATPase AAA-type core" evidence="1">
    <location>
        <begin position="292"/>
        <end position="420"/>
    </location>
</feature>
<sequence length="527" mass="60469">MVYPNRGGFHLVSFATPEFTLPLFDQKDFDSGPKASILIGPNGSNKSRVLSALVEELVNIEGLRREFVDKVIPDAEKIRQFKIQNHSLSLGRSLLEKSRKKTSHESDVPQARLEYWLADSYWSVERRDRDLTVWKDGKKVNSRSLLFPDRAIAVAHLPTDRFKFTRNEDDDFYVYLGLRQATNMTTTGALENKVLLGFVNAIGRTRALSIFKNWFEDLGLNSSLKVELGLNRRSLLEADDFQTFRDKALDYFERLAGPLRELSDERRDQARIQLEEFWPFFQALREFSVTRNRGRLRHGSVIFSINFDLEHFPSLFSEFDVAKMIDLGRRLRVISDAALVFLKSGQEFRFSELSSGEQQILGTVIRFVAHLGENSVLVIDEPEVSLHPAWQRIYLPRLLETLKQFPQTHAIIATHSHFIVSDVSEKQASVTVASNVPGSRFQSFDGDVYGRSPENILYRVFGIATTSNFYVERDLTKALRMISGVDELDLHRLRSIYERLQVVDEPDNEAMIEILDRIQTVLERSGG</sequence>
<dbReference type="InterPro" id="IPR051396">
    <property type="entry name" value="Bact_Antivir_Def_Nuclease"/>
</dbReference>
<dbReference type="OrthoDB" id="9789856at2"/>
<comment type="caution">
    <text evidence="2">The sequence shown here is derived from an EMBL/GenBank/DDBJ whole genome shotgun (WGS) entry which is preliminary data.</text>
</comment>
<evidence type="ECO:0000313" key="2">
    <source>
        <dbReference type="EMBL" id="PZX38977.1"/>
    </source>
</evidence>
<dbReference type="Pfam" id="PF13304">
    <property type="entry name" value="AAA_21"/>
    <property type="match status" value="1"/>
</dbReference>
<organism evidence="2 3">
    <name type="scientific">Roseinatronobacter thiooxidans</name>
    <dbReference type="NCBI Taxonomy" id="121821"/>
    <lineage>
        <taxon>Bacteria</taxon>
        <taxon>Pseudomonadati</taxon>
        <taxon>Pseudomonadota</taxon>
        <taxon>Alphaproteobacteria</taxon>
        <taxon>Rhodobacterales</taxon>
        <taxon>Paracoccaceae</taxon>
        <taxon>Roseinatronobacter</taxon>
    </lineage>
</organism>
<gene>
    <name evidence="2" type="ORF">LY56_02986</name>
</gene>
<dbReference type="InterPro" id="IPR003959">
    <property type="entry name" value="ATPase_AAA_core"/>
</dbReference>
<keyword evidence="3" id="KW-1185">Reference proteome</keyword>
<evidence type="ECO:0000313" key="3">
    <source>
        <dbReference type="Proteomes" id="UP000249364"/>
    </source>
</evidence>
<dbReference type="Gene3D" id="3.40.50.300">
    <property type="entry name" value="P-loop containing nucleotide triphosphate hydrolases"/>
    <property type="match status" value="1"/>
</dbReference>
<dbReference type="RefSeq" id="WP_084386091.1">
    <property type="nucleotide sequence ID" value="NZ_MEHT01000004.1"/>
</dbReference>
<dbReference type="PANTHER" id="PTHR43581:SF2">
    <property type="entry name" value="EXCINUCLEASE ATPASE SUBUNIT"/>
    <property type="match status" value="1"/>
</dbReference>
<dbReference type="AlphaFoldDB" id="A0A2W7Q483"/>
<dbReference type="GO" id="GO:0016887">
    <property type="term" value="F:ATP hydrolysis activity"/>
    <property type="evidence" value="ECO:0007669"/>
    <property type="project" value="InterPro"/>
</dbReference>
<protein>
    <submittedName>
        <fullName evidence="2">Putative AbiEii toxin of type IV toxin-antitoxin system</fullName>
    </submittedName>
</protein>
<dbReference type="STRING" id="121821.GCA_001870675_01523"/>
<accession>A0A2W7Q483</accession>
<dbReference type="PANTHER" id="PTHR43581">
    <property type="entry name" value="ATP/GTP PHOSPHATASE"/>
    <property type="match status" value="1"/>
</dbReference>
<reference evidence="2 3" key="1">
    <citation type="submission" date="2018-06" db="EMBL/GenBank/DDBJ databases">
        <title>Genomic Encyclopedia of Archaeal and Bacterial Type Strains, Phase II (KMG-II): from individual species to whole genera.</title>
        <authorList>
            <person name="Goeker M."/>
        </authorList>
    </citation>
    <scope>NUCLEOTIDE SEQUENCE [LARGE SCALE GENOMIC DNA]</scope>
    <source>
        <strain evidence="2 3">DSM 13087</strain>
    </source>
</reference>
<dbReference type="EMBL" id="QKZQ01000016">
    <property type="protein sequence ID" value="PZX38977.1"/>
    <property type="molecule type" value="Genomic_DNA"/>
</dbReference>
<dbReference type="GO" id="GO:0005524">
    <property type="term" value="F:ATP binding"/>
    <property type="evidence" value="ECO:0007669"/>
    <property type="project" value="InterPro"/>
</dbReference>
<dbReference type="SUPFAM" id="SSF52540">
    <property type="entry name" value="P-loop containing nucleoside triphosphate hydrolases"/>
    <property type="match status" value="1"/>
</dbReference>
<dbReference type="InterPro" id="IPR027417">
    <property type="entry name" value="P-loop_NTPase"/>
</dbReference>